<dbReference type="AlphaFoldDB" id="A0A921G366"/>
<dbReference type="Proteomes" id="UP000698173">
    <property type="component" value="Unassembled WGS sequence"/>
</dbReference>
<reference evidence="4" key="2">
    <citation type="submission" date="2021-09" db="EMBL/GenBank/DDBJ databases">
        <authorList>
            <person name="Gilroy R."/>
        </authorList>
    </citation>
    <scope>NUCLEOTIDE SEQUENCE</scope>
    <source>
        <strain evidence="4">CHK171-7178</strain>
    </source>
</reference>
<comment type="caution">
    <text evidence="4">The sequence shown here is derived from an EMBL/GenBank/DDBJ whole genome shotgun (WGS) entry which is preliminary data.</text>
</comment>
<gene>
    <name evidence="4" type="ORF">K8V56_19805</name>
</gene>
<organism evidence="4 5">
    <name type="scientific">Sporosarcina psychrophila</name>
    <name type="common">Bacillus psychrophilus</name>
    <dbReference type="NCBI Taxonomy" id="1476"/>
    <lineage>
        <taxon>Bacteria</taxon>
        <taxon>Bacillati</taxon>
        <taxon>Bacillota</taxon>
        <taxon>Bacilli</taxon>
        <taxon>Bacillales</taxon>
        <taxon>Caryophanaceae</taxon>
        <taxon>Sporosarcina</taxon>
    </lineage>
</organism>
<dbReference type="PANTHER" id="PTHR30576:SF0">
    <property type="entry name" value="UNDECAPRENYL-PHOSPHATE N-ACETYLGALACTOSAMINYL 1-PHOSPHATE TRANSFERASE-RELATED"/>
    <property type="match status" value="1"/>
</dbReference>
<comment type="similarity">
    <text evidence="1">Belongs to the bacterial sugar transferase family.</text>
</comment>
<accession>A0A921G366</accession>
<dbReference type="GO" id="GO:0016780">
    <property type="term" value="F:phosphotransferase activity, for other substituted phosphate groups"/>
    <property type="evidence" value="ECO:0007669"/>
    <property type="project" value="TreeGrafter"/>
</dbReference>
<dbReference type="InterPro" id="IPR003362">
    <property type="entry name" value="Bact_transf"/>
</dbReference>
<evidence type="ECO:0000313" key="5">
    <source>
        <dbReference type="Proteomes" id="UP000698173"/>
    </source>
</evidence>
<keyword evidence="2" id="KW-0812">Transmembrane</keyword>
<protein>
    <submittedName>
        <fullName evidence="4">Sugar transferase</fullName>
    </submittedName>
</protein>
<keyword evidence="2" id="KW-0472">Membrane</keyword>
<sequence length="201" mass="23393">MQLILKRIFDILFSLIIILILSPVLLTITILIKITSKGPILFKQERVGQYNELFKIYKFRSMIQNAEKLGSGYYMDGEDDPRITRVGKILRKTSLDELPELFNVLKGEMSLAGPRPTLKYQVDKYSEFQKKRLEYPPGITGWAQINGRNEIPWSKRIELDIWYIDNYSFLLDIKILLLTLPRVLSSRGISHNQSEKDVDDL</sequence>
<dbReference type="EMBL" id="DYWT01000297">
    <property type="protein sequence ID" value="HJF34013.1"/>
    <property type="molecule type" value="Genomic_DNA"/>
</dbReference>
<feature type="transmembrane region" description="Helical" evidence="2">
    <location>
        <begin position="12"/>
        <end position="32"/>
    </location>
</feature>
<evidence type="ECO:0000256" key="1">
    <source>
        <dbReference type="ARBA" id="ARBA00006464"/>
    </source>
</evidence>
<evidence type="ECO:0000259" key="3">
    <source>
        <dbReference type="Pfam" id="PF02397"/>
    </source>
</evidence>
<feature type="domain" description="Bacterial sugar transferase" evidence="3">
    <location>
        <begin position="6"/>
        <end position="184"/>
    </location>
</feature>
<proteinExistence type="inferred from homology"/>
<reference evidence="4" key="1">
    <citation type="journal article" date="2021" name="PeerJ">
        <title>Extensive microbial diversity within the chicken gut microbiome revealed by metagenomics and culture.</title>
        <authorList>
            <person name="Gilroy R."/>
            <person name="Ravi A."/>
            <person name="Getino M."/>
            <person name="Pursley I."/>
            <person name="Horton D.L."/>
            <person name="Alikhan N.F."/>
            <person name="Baker D."/>
            <person name="Gharbi K."/>
            <person name="Hall N."/>
            <person name="Watson M."/>
            <person name="Adriaenssens E.M."/>
            <person name="Foster-Nyarko E."/>
            <person name="Jarju S."/>
            <person name="Secka A."/>
            <person name="Antonio M."/>
            <person name="Oren A."/>
            <person name="Chaudhuri R.R."/>
            <person name="La Ragione R."/>
            <person name="Hildebrand F."/>
            <person name="Pallen M.J."/>
        </authorList>
    </citation>
    <scope>NUCLEOTIDE SEQUENCE</scope>
    <source>
        <strain evidence="4">CHK171-7178</strain>
    </source>
</reference>
<evidence type="ECO:0000313" key="4">
    <source>
        <dbReference type="EMBL" id="HJF34013.1"/>
    </source>
</evidence>
<evidence type="ECO:0000256" key="2">
    <source>
        <dbReference type="SAM" id="Phobius"/>
    </source>
</evidence>
<name>A0A921G366_SPOPS</name>
<dbReference type="Pfam" id="PF02397">
    <property type="entry name" value="Bac_transf"/>
    <property type="match status" value="1"/>
</dbReference>
<dbReference type="PANTHER" id="PTHR30576">
    <property type="entry name" value="COLANIC BIOSYNTHESIS UDP-GLUCOSE LIPID CARRIER TRANSFERASE"/>
    <property type="match status" value="1"/>
</dbReference>
<keyword evidence="4" id="KW-0808">Transferase</keyword>
<keyword evidence="2" id="KW-1133">Transmembrane helix</keyword>